<protein>
    <submittedName>
        <fullName evidence="2">Uncharacterized protein</fullName>
    </submittedName>
</protein>
<keyword evidence="3" id="KW-1185">Reference proteome</keyword>
<keyword evidence="1" id="KW-0472">Membrane</keyword>
<keyword evidence="1" id="KW-1133">Transmembrane helix</keyword>
<dbReference type="RefSeq" id="WP_252951432.1">
    <property type="nucleotide sequence ID" value="NZ_JAFIRR010000009.1"/>
</dbReference>
<reference evidence="2 3" key="1">
    <citation type="submission" date="2021-12" db="EMBL/GenBank/DDBJ databases">
        <title>Siccirubricoccus leaddurans sp. nov., a high concentration Zn2+ tolerance bacterium.</title>
        <authorList>
            <person name="Cao Y."/>
        </authorList>
    </citation>
    <scope>NUCLEOTIDE SEQUENCE [LARGE SCALE GENOMIC DNA]</scope>
    <source>
        <strain evidence="2 3">KC 17139</strain>
    </source>
</reference>
<name>A0ABT1CYX4_9PROT</name>
<keyword evidence="1" id="KW-0812">Transmembrane</keyword>
<evidence type="ECO:0000313" key="3">
    <source>
        <dbReference type="Proteomes" id="UP001523392"/>
    </source>
</evidence>
<proteinExistence type="predicted"/>
<accession>A0ABT1CYX4</accession>
<evidence type="ECO:0000313" key="2">
    <source>
        <dbReference type="EMBL" id="MCO6414844.1"/>
    </source>
</evidence>
<dbReference type="Proteomes" id="UP001523392">
    <property type="component" value="Unassembled WGS sequence"/>
</dbReference>
<feature type="transmembrane region" description="Helical" evidence="1">
    <location>
        <begin position="61"/>
        <end position="83"/>
    </location>
</feature>
<feature type="transmembrane region" description="Helical" evidence="1">
    <location>
        <begin position="6"/>
        <end position="23"/>
    </location>
</feature>
<gene>
    <name evidence="2" type="ORF">JYK14_01455</name>
</gene>
<organism evidence="2 3">
    <name type="scientific">Siccirubricoccus soli</name>
    <dbReference type="NCBI Taxonomy" id="2899147"/>
    <lineage>
        <taxon>Bacteria</taxon>
        <taxon>Pseudomonadati</taxon>
        <taxon>Pseudomonadota</taxon>
        <taxon>Alphaproteobacteria</taxon>
        <taxon>Acetobacterales</taxon>
        <taxon>Roseomonadaceae</taxon>
        <taxon>Siccirubricoccus</taxon>
    </lineage>
</organism>
<feature type="transmembrane region" description="Helical" evidence="1">
    <location>
        <begin position="35"/>
        <end position="55"/>
    </location>
</feature>
<sequence length="97" mass="10457">MSDFYLNMYRLIAAVVVVALFFVTARPYFSSGMRIFTCALTAGGLNAFAGGALLGSPVSAVPLRFLIAFVGIGAGVAMLEYLFPESGKRKRISTRWP</sequence>
<evidence type="ECO:0000256" key="1">
    <source>
        <dbReference type="SAM" id="Phobius"/>
    </source>
</evidence>
<comment type="caution">
    <text evidence="2">The sequence shown here is derived from an EMBL/GenBank/DDBJ whole genome shotgun (WGS) entry which is preliminary data.</text>
</comment>
<dbReference type="EMBL" id="JAFIRR010000009">
    <property type="protein sequence ID" value="MCO6414844.1"/>
    <property type="molecule type" value="Genomic_DNA"/>
</dbReference>